<evidence type="ECO:0000256" key="7">
    <source>
        <dbReference type="ARBA" id="ARBA00022692"/>
    </source>
</evidence>
<dbReference type="GO" id="GO:0005737">
    <property type="term" value="C:cytoplasm"/>
    <property type="evidence" value="ECO:0007669"/>
    <property type="project" value="UniProtKB-SubCell"/>
</dbReference>
<comment type="catalytic activity">
    <reaction evidence="16">
        <text>O-phospho-L-tyrosyl-[protein] + H2O = L-tyrosyl-[protein] + phosphate</text>
        <dbReference type="Rhea" id="RHEA:10684"/>
        <dbReference type="Rhea" id="RHEA-COMP:10136"/>
        <dbReference type="Rhea" id="RHEA-COMP:20101"/>
        <dbReference type="ChEBI" id="CHEBI:15377"/>
        <dbReference type="ChEBI" id="CHEBI:43474"/>
        <dbReference type="ChEBI" id="CHEBI:46858"/>
        <dbReference type="ChEBI" id="CHEBI:61978"/>
        <dbReference type="EC" id="3.1.3.48"/>
    </reaction>
</comment>
<dbReference type="Gene3D" id="3.90.190.10">
    <property type="entry name" value="Protein tyrosine phosphatase superfamily"/>
    <property type="match status" value="1"/>
</dbReference>
<dbReference type="InterPro" id="IPR003961">
    <property type="entry name" value="FN3_dom"/>
</dbReference>
<reference evidence="27 28" key="1">
    <citation type="journal article" date="2020" name="Nature">
        <title>Six reference-quality genomes reveal evolution of bat adaptations.</title>
        <authorList>
            <person name="Jebb D."/>
            <person name="Huang Z."/>
            <person name="Pippel M."/>
            <person name="Hughes G.M."/>
            <person name="Lavrichenko K."/>
            <person name="Devanna P."/>
            <person name="Winkler S."/>
            <person name="Jermiin L.S."/>
            <person name="Skirmuntt E.C."/>
            <person name="Katzourakis A."/>
            <person name="Burkitt-Gray L."/>
            <person name="Ray D.A."/>
            <person name="Sullivan K.A.M."/>
            <person name="Roscito J.G."/>
            <person name="Kirilenko B.M."/>
            <person name="Davalos L.M."/>
            <person name="Corthals A.P."/>
            <person name="Power M.L."/>
            <person name="Jones G."/>
            <person name="Ransome R.D."/>
            <person name="Dechmann D.K.N."/>
            <person name="Locatelli A.G."/>
            <person name="Puechmaille S.J."/>
            <person name="Fedrigo O."/>
            <person name="Jarvis E.D."/>
            <person name="Hiller M."/>
            <person name="Vernes S.C."/>
            <person name="Myers E.W."/>
            <person name="Teeling E.C."/>
        </authorList>
    </citation>
    <scope>NUCLEOTIDE SEQUENCE [LARGE SCALE GENOMIC DNA]</scope>
    <source>
        <strain evidence="27">MPipKuh1</strain>
        <tissue evidence="27">Flight muscle</tissue>
    </source>
</reference>
<evidence type="ECO:0000256" key="6">
    <source>
        <dbReference type="ARBA" id="ARBA00022553"/>
    </source>
</evidence>
<feature type="signal peptide" evidence="23">
    <location>
        <begin position="1"/>
        <end position="27"/>
    </location>
</feature>
<protein>
    <recommendedName>
        <fullName evidence="19">Receptor-type tyrosine-protein phosphatase H</fullName>
        <ecNumber evidence="3">3.1.3.48</ecNumber>
    </recommendedName>
    <alternativeName>
        <fullName evidence="20">Stomach cancer-associated protein tyrosine phosphatase 1</fullName>
    </alternativeName>
</protein>
<dbReference type="EC" id="3.1.3.48" evidence="3"/>
<dbReference type="PANTHER" id="PTHR46957:SF10">
    <property type="entry name" value="PROTEIN TYROSINE PHOSPHATASE, RECEPTOR TYPE, H"/>
    <property type="match status" value="1"/>
</dbReference>
<evidence type="ECO:0000256" key="9">
    <source>
        <dbReference type="ARBA" id="ARBA00022801"/>
    </source>
</evidence>
<feature type="chain" id="PRO_5029535765" description="Receptor-type tyrosine-protein phosphatase H" evidence="23">
    <location>
        <begin position="28"/>
        <end position="1192"/>
    </location>
</feature>
<keyword evidence="11 22" id="KW-1133">Transmembrane helix</keyword>
<keyword evidence="14" id="KW-0325">Glycoprotein</keyword>
<evidence type="ECO:0000256" key="23">
    <source>
        <dbReference type="SAM" id="SignalP"/>
    </source>
</evidence>
<keyword evidence="28" id="KW-1185">Reference proteome</keyword>
<feature type="domain" description="Fibronectin type-III" evidence="26">
    <location>
        <begin position="654"/>
        <end position="757"/>
    </location>
</feature>
<keyword evidence="13" id="KW-1015">Disulfide bond</keyword>
<dbReference type="EMBL" id="JACAGB010000111">
    <property type="protein sequence ID" value="KAF6269474.1"/>
    <property type="molecule type" value="Genomic_DNA"/>
</dbReference>
<sequence length="1192" mass="129939">MAGAWGGRGAWGRLVLLGLCVWTGARTAAPDPVRNLAVVNQTNSSITLRWEPPDPSPENLTYHIRWAGEKAENKTGNTTDVTYSAEGLEPASRYVFSVWVEAGGAGSSEETLNASTAPNPVQNLTVENPTNSSITLRWEAPDTQGYTYWVRWTGDDGENGTQNTTDVTHTAQGLEPASSYRFSVWAERHGVSSAEQTQEASTAPNPVQNLTVENPTNSSISLRWEPPLGPNRSYTYWVAWTGDGGDSGNRSTADTSVTVDGLEPGSAYELAVWVENSNVSSSQTNLSVATAPNPVQNLTVENPTNSSISLRWEAPDTQGYTYWVRWTGDNDEDETETQNTTDVTHTVQGLKPASSYRFSVWAERHGVPSAERTQEASTEPTADPPAVPSSAPNPVQNLTVENPTNSSISLRWEPPLGPNRSYTYWVEWTGGTRSTADTSVTVDGLEPGSVYELAVWVENSNVSSSRTHLSAATVPSAVTGLRIGDQTTSSISLSWMAPQGPEHPPYTYWVSWALEGGAAAGLQSTPDTGITVGAMEAGSLYTFAVWAQRNGLNSGNKTLTGATVPSAVTGLRIGDQTTSSVSLSWTAPQGPEHPPYTYWVSWALEGGAAAGLQSTPDTGITVGAMEAGSLYTFAVWARRNGLNSGNKTLMGATAPNEVTALQKKTQTNNSIALQWEAPADPRAQFYMYWVRWARGVDPQKETDPQGHKVDEIANTSETWYVVEALEPGTPYNFSVWAEKSGVAGSTQSLRASTAPDPVTITSCTSTSGGYGLVLTWTCPPGGYQAFELQVGGQRSPQDRASCGKDVRVSDLQPAQSYEATVRTVWDGLRAPAASMTCHTESAGVIAGAIVGVLLFLTLVGLLVFFLRRYKKSLKEPALSFRRDIPAADFADHVRRNEKDSNCGFAEEYQRLALESHGQSQTVALAPENSAKNRYRNVLPYDWSRVALRTLGGAPGSDYINASFMPGLWSSREFIATQGPLPQTVGDFWRLVWEQQSHTLVMLTNCVELGRVKCEHYWPLDDQPCTHGHLQVTLEGEKVMENWTIRDLKLRHTQEKKTLSVRQFHYMAWPDHGVPHSPDPLLAFWKVLRQWLDNTPGGGPPIVHCSAGVGRTGTLIALDVLLRQLECEGLVGPYSFVKKMRESRPLMVQTEAQYVFLHQCLLRSLQQSARPPAKKHSAIYENLLFENDSALDV</sequence>
<evidence type="ECO:0000256" key="13">
    <source>
        <dbReference type="ARBA" id="ARBA00023157"/>
    </source>
</evidence>
<feature type="transmembrane region" description="Helical" evidence="22">
    <location>
        <begin position="844"/>
        <end position="866"/>
    </location>
</feature>
<feature type="domain" description="Fibronectin type-III" evidence="26">
    <location>
        <begin position="564"/>
        <end position="652"/>
    </location>
</feature>
<evidence type="ECO:0000256" key="22">
    <source>
        <dbReference type="SAM" id="Phobius"/>
    </source>
</evidence>
<comment type="caution">
    <text evidence="27">The sequence shown here is derived from an EMBL/GenBank/DDBJ whole genome shotgun (WGS) entry which is preliminary data.</text>
</comment>
<keyword evidence="9" id="KW-0378">Hydrolase</keyword>
<dbReference type="FunFam" id="2.60.40.10:FF:000374">
    <property type="entry name" value="Protein tyrosine phosphatase, receptor type, H"/>
    <property type="match status" value="1"/>
</dbReference>
<dbReference type="Gene3D" id="2.60.40.10">
    <property type="entry name" value="Immunoglobulins"/>
    <property type="match status" value="9"/>
</dbReference>
<feature type="domain" description="Fibronectin type-III" evidence="26">
    <location>
        <begin position="32"/>
        <end position="119"/>
    </location>
</feature>
<dbReference type="SUPFAM" id="SSF49265">
    <property type="entry name" value="Fibronectin type III"/>
    <property type="match status" value="5"/>
</dbReference>
<feature type="compositionally biased region" description="Polar residues" evidence="21">
    <location>
        <begin position="193"/>
        <end position="214"/>
    </location>
</feature>
<feature type="domain" description="Fibronectin type-III" evidence="26">
    <location>
        <begin position="394"/>
        <end position="477"/>
    </location>
</feature>
<feature type="domain" description="Tyrosine-protein phosphatase" evidence="24">
    <location>
        <begin position="904"/>
        <end position="1163"/>
    </location>
</feature>
<evidence type="ECO:0000256" key="11">
    <source>
        <dbReference type="ARBA" id="ARBA00022989"/>
    </source>
</evidence>
<proteinExistence type="predicted"/>
<feature type="domain" description="Fibronectin type-III" evidence="26">
    <location>
        <begin position="294"/>
        <end position="384"/>
    </location>
</feature>
<evidence type="ECO:0000259" key="26">
    <source>
        <dbReference type="PROSITE" id="PS50853"/>
    </source>
</evidence>
<dbReference type="PANTHER" id="PTHR46957">
    <property type="entry name" value="CYTOKINE RECEPTOR"/>
    <property type="match status" value="1"/>
</dbReference>
<keyword evidence="12 22" id="KW-0472">Membrane</keyword>
<dbReference type="GO" id="GO:0031528">
    <property type="term" value="C:microvillus membrane"/>
    <property type="evidence" value="ECO:0007669"/>
    <property type="project" value="UniProtKB-SubCell"/>
</dbReference>
<evidence type="ECO:0000259" key="24">
    <source>
        <dbReference type="PROSITE" id="PS50055"/>
    </source>
</evidence>
<evidence type="ECO:0000256" key="14">
    <source>
        <dbReference type="ARBA" id="ARBA00023180"/>
    </source>
</evidence>
<feature type="domain" description="Fibronectin type-III" evidence="26">
    <location>
        <begin position="206"/>
        <end position="293"/>
    </location>
</feature>
<evidence type="ECO:0000256" key="1">
    <source>
        <dbReference type="ARBA" id="ARBA00004247"/>
    </source>
</evidence>
<keyword evidence="27" id="KW-0675">Receptor</keyword>
<dbReference type="SMART" id="SM00060">
    <property type="entry name" value="FN3"/>
    <property type="match status" value="9"/>
</dbReference>
<evidence type="ECO:0000256" key="18">
    <source>
        <dbReference type="ARBA" id="ARBA00064282"/>
    </source>
</evidence>
<dbReference type="InterPro" id="IPR029021">
    <property type="entry name" value="Prot-tyrosine_phosphatase-like"/>
</dbReference>
<keyword evidence="15" id="KW-0966">Cell projection</keyword>
<evidence type="ECO:0000256" key="20">
    <source>
        <dbReference type="ARBA" id="ARBA00083614"/>
    </source>
</evidence>
<evidence type="ECO:0000256" key="19">
    <source>
        <dbReference type="ARBA" id="ARBA00073597"/>
    </source>
</evidence>
<dbReference type="FunFam" id="3.90.190.10:FF:000009">
    <property type="entry name" value="Receptor-type tyrosine-protein phosphatase beta"/>
    <property type="match status" value="1"/>
</dbReference>
<keyword evidence="10" id="KW-0904">Protein phosphatase</keyword>
<dbReference type="PROSITE" id="PS50055">
    <property type="entry name" value="TYR_PHOSPHATASE_PTP"/>
    <property type="match status" value="1"/>
</dbReference>
<dbReference type="PROSITE" id="PS50056">
    <property type="entry name" value="TYR_PHOSPHATASE_2"/>
    <property type="match status" value="1"/>
</dbReference>
<name>A0A7J7QZY5_PIPKU</name>
<feature type="region of interest" description="Disordered" evidence="21">
    <location>
        <begin position="191"/>
        <end position="214"/>
    </location>
</feature>
<dbReference type="InterPro" id="IPR000387">
    <property type="entry name" value="Tyr_Pase_dom"/>
</dbReference>
<keyword evidence="5" id="KW-0963">Cytoplasm</keyword>
<dbReference type="Proteomes" id="UP000558488">
    <property type="component" value="Unassembled WGS sequence"/>
</dbReference>
<evidence type="ECO:0000256" key="17">
    <source>
        <dbReference type="ARBA" id="ARBA00060382"/>
    </source>
</evidence>
<dbReference type="InterPro" id="IPR000242">
    <property type="entry name" value="PTP_cat"/>
</dbReference>
<dbReference type="GO" id="GO:0016324">
    <property type="term" value="C:apical plasma membrane"/>
    <property type="evidence" value="ECO:0007669"/>
    <property type="project" value="UniProtKB-SubCell"/>
</dbReference>
<evidence type="ECO:0000256" key="2">
    <source>
        <dbReference type="ARBA" id="ARBA00004496"/>
    </source>
</evidence>
<dbReference type="Pfam" id="PF00041">
    <property type="entry name" value="fn3"/>
    <property type="match status" value="6"/>
</dbReference>
<dbReference type="CDD" id="cd00063">
    <property type="entry name" value="FN3"/>
    <property type="match status" value="8"/>
</dbReference>
<evidence type="ECO:0000256" key="3">
    <source>
        <dbReference type="ARBA" id="ARBA00013064"/>
    </source>
</evidence>
<keyword evidence="7 22" id="KW-0812">Transmembrane</keyword>
<evidence type="ECO:0000313" key="27">
    <source>
        <dbReference type="EMBL" id="KAF6269474.1"/>
    </source>
</evidence>
<dbReference type="SMART" id="SM00194">
    <property type="entry name" value="PTPc"/>
    <property type="match status" value="1"/>
</dbReference>
<dbReference type="InterPro" id="IPR003595">
    <property type="entry name" value="Tyr_Pase_cat"/>
</dbReference>
<organism evidence="27 28">
    <name type="scientific">Pipistrellus kuhlii</name>
    <name type="common">Kuhl's pipistrelle</name>
    <dbReference type="NCBI Taxonomy" id="59472"/>
    <lineage>
        <taxon>Eukaryota</taxon>
        <taxon>Metazoa</taxon>
        <taxon>Chordata</taxon>
        <taxon>Craniata</taxon>
        <taxon>Vertebrata</taxon>
        <taxon>Euteleostomi</taxon>
        <taxon>Mammalia</taxon>
        <taxon>Eutheria</taxon>
        <taxon>Laurasiatheria</taxon>
        <taxon>Chiroptera</taxon>
        <taxon>Yangochiroptera</taxon>
        <taxon>Vespertilionidae</taxon>
        <taxon>Pipistrellus</taxon>
    </lineage>
</organism>
<dbReference type="InterPro" id="IPR036116">
    <property type="entry name" value="FN3_sf"/>
</dbReference>
<accession>A0A7J7QZY5</accession>
<feature type="domain" description="Tyrosine specific protein phosphatases" evidence="25">
    <location>
        <begin position="1081"/>
        <end position="1154"/>
    </location>
</feature>
<evidence type="ECO:0000256" key="15">
    <source>
        <dbReference type="ARBA" id="ARBA00023273"/>
    </source>
</evidence>
<evidence type="ECO:0000256" key="5">
    <source>
        <dbReference type="ARBA" id="ARBA00022490"/>
    </source>
</evidence>
<dbReference type="PROSITE" id="PS00383">
    <property type="entry name" value="TYR_PHOSPHATASE_1"/>
    <property type="match status" value="1"/>
</dbReference>
<dbReference type="GO" id="GO:0043235">
    <property type="term" value="C:receptor complex"/>
    <property type="evidence" value="ECO:0007669"/>
    <property type="project" value="TreeGrafter"/>
</dbReference>
<dbReference type="InterPro" id="IPR050713">
    <property type="entry name" value="RTP_Phos/Ushers"/>
</dbReference>
<dbReference type="InterPro" id="IPR013783">
    <property type="entry name" value="Ig-like_fold"/>
</dbReference>
<evidence type="ECO:0000259" key="25">
    <source>
        <dbReference type="PROSITE" id="PS50056"/>
    </source>
</evidence>
<comment type="subunit">
    <text evidence="18">Homodimer; disulfide-linked. Interacts with LCK. Interacts (phosphorylated form) with GRB2 (via SH2 domain). Interacts (phosphorylated form) with FYN (via SH2 domain). Interacts (via extracellular domain) with CEACAM20 (via extracellular domain); the interaction dephosphorylates CEACAM20.</text>
</comment>
<evidence type="ECO:0000256" key="16">
    <source>
        <dbReference type="ARBA" id="ARBA00051722"/>
    </source>
</evidence>
<evidence type="ECO:0000256" key="8">
    <source>
        <dbReference type="ARBA" id="ARBA00022729"/>
    </source>
</evidence>
<evidence type="ECO:0000256" key="4">
    <source>
        <dbReference type="ARBA" id="ARBA00022475"/>
    </source>
</evidence>
<feature type="domain" description="Fibronectin type-III" evidence="26">
    <location>
        <begin position="120"/>
        <end position="205"/>
    </location>
</feature>
<dbReference type="SMART" id="SM00404">
    <property type="entry name" value="PTPc_motif"/>
    <property type="match status" value="1"/>
</dbReference>
<evidence type="ECO:0000256" key="21">
    <source>
        <dbReference type="SAM" id="MobiDB-lite"/>
    </source>
</evidence>
<dbReference type="SUPFAM" id="SSF52799">
    <property type="entry name" value="(Phosphotyrosine protein) phosphatases II"/>
    <property type="match status" value="1"/>
</dbReference>
<dbReference type="AlphaFoldDB" id="A0A7J7QZY5"/>
<dbReference type="InterPro" id="IPR016130">
    <property type="entry name" value="Tyr_Pase_AS"/>
</dbReference>
<evidence type="ECO:0000313" key="28">
    <source>
        <dbReference type="Proteomes" id="UP000558488"/>
    </source>
</evidence>
<dbReference type="GO" id="GO:0004725">
    <property type="term" value="F:protein tyrosine phosphatase activity"/>
    <property type="evidence" value="ECO:0007669"/>
    <property type="project" value="UniProtKB-EC"/>
</dbReference>
<keyword evidence="8 23" id="KW-0732">Signal</keyword>
<evidence type="ECO:0000256" key="12">
    <source>
        <dbReference type="ARBA" id="ARBA00023136"/>
    </source>
</evidence>
<gene>
    <name evidence="27" type="ORF">mPipKuh1_014367</name>
</gene>
<evidence type="ECO:0000256" key="10">
    <source>
        <dbReference type="ARBA" id="ARBA00022912"/>
    </source>
</evidence>
<feature type="region of interest" description="Disordered" evidence="21">
    <location>
        <begin position="365"/>
        <end position="412"/>
    </location>
</feature>
<dbReference type="Pfam" id="PF00102">
    <property type="entry name" value="Y_phosphatase"/>
    <property type="match status" value="1"/>
</dbReference>
<dbReference type="PRINTS" id="PR00700">
    <property type="entry name" value="PRTYPHPHTASE"/>
</dbReference>
<keyword evidence="4" id="KW-1003">Cell membrane</keyword>
<comment type="subcellular location">
    <subcellularLocation>
        <location evidence="1">Apical cell membrane</location>
        <topology evidence="1">Single-pass type I membrane protein</topology>
    </subcellularLocation>
    <subcellularLocation>
        <location evidence="17">Cell projection</location>
        <location evidence="17">Microvillus membrane</location>
        <topology evidence="17">Single-pass type I membrane protein</topology>
    </subcellularLocation>
    <subcellularLocation>
        <location evidence="2">Cytoplasm</location>
    </subcellularLocation>
</comment>
<dbReference type="PROSITE" id="PS50853">
    <property type="entry name" value="FN3"/>
    <property type="match status" value="7"/>
</dbReference>
<feature type="compositionally biased region" description="Polar residues" evidence="21">
    <location>
        <begin position="396"/>
        <end position="409"/>
    </location>
</feature>
<keyword evidence="6" id="KW-0597">Phosphoprotein</keyword>